<organism evidence="1 2">
    <name type="scientific">Laccaria amethystina LaAM-08-1</name>
    <dbReference type="NCBI Taxonomy" id="1095629"/>
    <lineage>
        <taxon>Eukaryota</taxon>
        <taxon>Fungi</taxon>
        <taxon>Dikarya</taxon>
        <taxon>Basidiomycota</taxon>
        <taxon>Agaricomycotina</taxon>
        <taxon>Agaricomycetes</taxon>
        <taxon>Agaricomycetidae</taxon>
        <taxon>Agaricales</taxon>
        <taxon>Agaricineae</taxon>
        <taxon>Hydnangiaceae</taxon>
        <taxon>Laccaria</taxon>
    </lineage>
</organism>
<dbReference type="HOGENOM" id="CLU_1482219_0_0_1"/>
<reference evidence="1 2" key="1">
    <citation type="submission" date="2014-04" db="EMBL/GenBank/DDBJ databases">
        <authorList>
            <consortium name="DOE Joint Genome Institute"/>
            <person name="Kuo A."/>
            <person name="Kohler A."/>
            <person name="Nagy L.G."/>
            <person name="Floudas D."/>
            <person name="Copeland A."/>
            <person name="Barry K.W."/>
            <person name="Cichocki N."/>
            <person name="Veneault-Fourrey C."/>
            <person name="LaButti K."/>
            <person name="Lindquist E.A."/>
            <person name="Lipzen A."/>
            <person name="Lundell T."/>
            <person name="Morin E."/>
            <person name="Murat C."/>
            <person name="Sun H."/>
            <person name="Tunlid A."/>
            <person name="Henrissat B."/>
            <person name="Grigoriev I.V."/>
            <person name="Hibbett D.S."/>
            <person name="Martin F."/>
            <person name="Nordberg H.P."/>
            <person name="Cantor M.N."/>
            <person name="Hua S.X."/>
        </authorList>
    </citation>
    <scope>NUCLEOTIDE SEQUENCE [LARGE SCALE GENOMIC DNA]</scope>
    <source>
        <strain evidence="1 2">LaAM-08-1</strain>
    </source>
</reference>
<evidence type="ECO:0000313" key="1">
    <source>
        <dbReference type="EMBL" id="KIK00260.1"/>
    </source>
</evidence>
<proteinExistence type="predicted"/>
<dbReference type="EMBL" id="KN838629">
    <property type="protein sequence ID" value="KIK00260.1"/>
    <property type="molecule type" value="Genomic_DNA"/>
</dbReference>
<reference evidence="2" key="2">
    <citation type="submission" date="2015-01" db="EMBL/GenBank/DDBJ databases">
        <title>Evolutionary Origins and Diversification of the Mycorrhizal Mutualists.</title>
        <authorList>
            <consortium name="DOE Joint Genome Institute"/>
            <consortium name="Mycorrhizal Genomics Consortium"/>
            <person name="Kohler A."/>
            <person name="Kuo A."/>
            <person name="Nagy L.G."/>
            <person name="Floudas D."/>
            <person name="Copeland A."/>
            <person name="Barry K.W."/>
            <person name="Cichocki N."/>
            <person name="Veneault-Fourrey C."/>
            <person name="LaButti K."/>
            <person name="Lindquist E.A."/>
            <person name="Lipzen A."/>
            <person name="Lundell T."/>
            <person name="Morin E."/>
            <person name="Murat C."/>
            <person name="Riley R."/>
            <person name="Ohm R."/>
            <person name="Sun H."/>
            <person name="Tunlid A."/>
            <person name="Henrissat B."/>
            <person name="Grigoriev I.V."/>
            <person name="Hibbett D.S."/>
            <person name="Martin F."/>
        </authorList>
    </citation>
    <scope>NUCLEOTIDE SEQUENCE [LARGE SCALE GENOMIC DNA]</scope>
    <source>
        <strain evidence="2">LaAM-08-1</strain>
    </source>
</reference>
<gene>
    <name evidence="1" type="ORF">K443DRAFT_679261</name>
</gene>
<accession>A0A0C9WQ29</accession>
<protein>
    <submittedName>
        <fullName evidence="1">Uncharacterized protein</fullName>
    </submittedName>
</protein>
<sequence>MPLSPPFSAAATRLLPPNSTFPSTTYSRLQNPTTLLTLSPSSSIMSIIGKAFHTVRTHSLLVSARCKCDGARILGKMRFSSCSMSTSGYHGRFGRILFNGKVGGGLLNCKGGALNVHGTPFAHPVYLQILSPETQGHGELASPPLWCRRFDSSAGTGVWKRSRSDQSGYYDGCVAVVSMAIL</sequence>
<name>A0A0C9WQ29_9AGAR</name>
<dbReference type="Proteomes" id="UP000054477">
    <property type="component" value="Unassembled WGS sequence"/>
</dbReference>
<evidence type="ECO:0000313" key="2">
    <source>
        <dbReference type="Proteomes" id="UP000054477"/>
    </source>
</evidence>
<dbReference type="AlphaFoldDB" id="A0A0C9WQ29"/>
<keyword evidence="2" id="KW-1185">Reference proteome</keyword>